<dbReference type="AlphaFoldDB" id="A0A2T8F5Y5"/>
<proteinExistence type="predicted"/>
<dbReference type="InterPro" id="IPR036366">
    <property type="entry name" value="PGBDSf"/>
</dbReference>
<evidence type="ECO:0000259" key="4">
    <source>
        <dbReference type="Pfam" id="PF08924"/>
    </source>
</evidence>
<dbReference type="Gene3D" id="1.10.101.10">
    <property type="entry name" value="PGBD-like superfamily/PGBD"/>
    <property type="match status" value="2"/>
</dbReference>
<organism evidence="5 6">
    <name type="scientific">Nocardioides gansuensis</name>
    <dbReference type="NCBI Taxonomy" id="2138300"/>
    <lineage>
        <taxon>Bacteria</taxon>
        <taxon>Bacillati</taxon>
        <taxon>Actinomycetota</taxon>
        <taxon>Actinomycetes</taxon>
        <taxon>Propionibacteriales</taxon>
        <taxon>Nocardioidaceae</taxon>
        <taxon>Nocardioides</taxon>
    </lineage>
</organism>
<dbReference type="InterPro" id="IPR036365">
    <property type="entry name" value="PGBD-like_sf"/>
</dbReference>
<feature type="chain" id="PRO_5038873405" evidence="2">
    <location>
        <begin position="32"/>
        <end position="473"/>
    </location>
</feature>
<dbReference type="SUPFAM" id="SSF47090">
    <property type="entry name" value="PGBD-like"/>
    <property type="match status" value="2"/>
</dbReference>
<keyword evidence="6" id="KW-1185">Reference proteome</keyword>
<keyword evidence="2" id="KW-0732">Signal</keyword>
<feature type="domain" description="Rv2525c-like glycoside hydrolase-like" evidence="4">
    <location>
        <begin position="91"/>
        <end position="300"/>
    </location>
</feature>
<accession>A0A2T8F5Y5</accession>
<evidence type="ECO:0000313" key="6">
    <source>
        <dbReference type="Proteomes" id="UP000246018"/>
    </source>
</evidence>
<sequence length="473" mass="51771">MPSHRRSPPTRPKLAAAVLLAALVVMAVGHAGVSSLDADAERASAADTGGHGPAERPVVMGPAPPAPPARAAWSGFAFDACSAPSQWVMNRWRTSSPFTGVGIYLGGVHRACAQKHLSIRWVERQLEAKWRLLPIWVGPQASCTGYDHRISGKPGKNGSFDAARARGMREARRATASARALRIPRREVIFYDLEPFDTGTSACRRSSLAFLEEWTEELHRRGYRSGVYSHVNAGISLLSRTGRHYARPDAVWYAWIDRAGSMPREYIADQGFMRTSRVHQYALDTGVEFGGIRMDIDWNFVSLGATSSAAPPASCDQVASRVAPRTLHPGARGPIVRVAQCLVLPGDRHPTKTSGQYDATTARAVLHYQRRRGLRPTGSVDRRTWISLLARGHTPVLKKGSRGEPVRRLQRTLNAAMGQRRIDVDGTYGPATARAAKVYRRSLGLSARPVVTARVWQALERGRALDPVTGHPQ</sequence>
<comment type="caution">
    <text evidence="5">The sequence shown here is derived from an EMBL/GenBank/DDBJ whole genome shotgun (WGS) entry which is preliminary data.</text>
</comment>
<evidence type="ECO:0000259" key="3">
    <source>
        <dbReference type="Pfam" id="PF01471"/>
    </source>
</evidence>
<gene>
    <name evidence="5" type="ORF">DDE18_20120</name>
</gene>
<evidence type="ECO:0000256" key="1">
    <source>
        <dbReference type="SAM" id="MobiDB-lite"/>
    </source>
</evidence>
<dbReference type="Pfam" id="PF01471">
    <property type="entry name" value="PG_binding_1"/>
    <property type="match status" value="2"/>
</dbReference>
<dbReference type="OrthoDB" id="5171321at2"/>
<dbReference type="Proteomes" id="UP000246018">
    <property type="component" value="Unassembled WGS sequence"/>
</dbReference>
<dbReference type="SUPFAM" id="SSF51445">
    <property type="entry name" value="(Trans)glycosidases"/>
    <property type="match status" value="1"/>
</dbReference>
<reference evidence="5 6" key="1">
    <citation type="submission" date="2018-04" db="EMBL/GenBank/DDBJ databases">
        <title>Genome of Nocardioides gansuensis WSJ-1.</title>
        <authorList>
            <person name="Wu S."/>
            <person name="Wang G."/>
        </authorList>
    </citation>
    <scope>NUCLEOTIDE SEQUENCE [LARGE SCALE GENOMIC DNA]</scope>
    <source>
        <strain evidence="5 6">WSJ-1</strain>
    </source>
</reference>
<dbReference type="Pfam" id="PF08924">
    <property type="entry name" value="Rv2525c_GlyHyd-like"/>
    <property type="match status" value="1"/>
</dbReference>
<dbReference type="InterPro" id="IPR017853">
    <property type="entry name" value="GH"/>
</dbReference>
<feature type="signal peptide" evidence="2">
    <location>
        <begin position="1"/>
        <end position="31"/>
    </location>
</feature>
<dbReference type="EMBL" id="QDGZ01000010">
    <property type="protein sequence ID" value="PVG81116.1"/>
    <property type="molecule type" value="Genomic_DNA"/>
</dbReference>
<protein>
    <submittedName>
        <fullName evidence="5">Uncharacterized protein</fullName>
    </submittedName>
</protein>
<feature type="region of interest" description="Disordered" evidence="1">
    <location>
        <begin position="42"/>
        <end position="66"/>
    </location>
</feature>
<name>A0A2T8F5Y5_9ACTN</name>
<dbReference type="InterPro" id="IPR015020">
    <property type="entry name" value="Rv2525c-like_Glyco_Hydro-like"/>
</dbReference>
<dbReference type="Gene3D" id="3.20.20.80">
    <property type="entry name" value="Glycosidases"/>
    <property type="match status" value="1"/>
</dbReference>
<dbReference type="InterPro" id="IPR002477">
    <property type="entry name" value="Peptidoglycan-bd-like"/>
</dbReference>
<evidence type="ECO:0000256" key="2">
    <source>
        <dbReference type="SAM" id="SignalP"/>
    </source>
</evidence>
<feature type="domain" description="Peptidoglycan binding-like" evidence="3">
    <location>
        <begin position="402"/>
        <end position="459"/>
    </location>
</feature>
<feature type="domain" description="Peptidoglycan binding-like" evidence="3">
    <location>
        <begin position="352"/>
        <end position="385"/>
    </location>
</feature>
<evidence type="ECO:0000313" key="5">
    <source>
        <dbReference type="EMBL" id="PVG81116.1"/>
    </source>
</evidence>